<evidence type="ECO:0000313" key="1">
    <source>
        <dbReference type="EMBL" id="NBN88103.1"/>
    </source>
</evidence>
<reference evidence="1" key="1">
    <citation type="submission" date="2018-10" db="EMBL/GenBank/DDBJ databases">
        <title>Iterative Subtractive Binning of Freshwater Chronoseries Metagenomes Recovers Nearly Complete Genomes from over Four Hundred Novel Species.</title>
        <authorList>
            <person name="Rodriguez-R L.M."/>
            <person name="Tsementzi D."/>
            <person name="Luo C."/>
            <person name="Konstantinidis K.T."/>
        </authorList>
    </citation>
    <scope>NUCLEOTIDE SEQUENCE</scope>
    <source>
        <strain evidence="1">WB7_6_001</strain>
    </source>
</reference>
<proteinExistence type="predicted"/>
<gene>
    <name evidence="1" type="ORF">EBV32_03315</name>
</gene>
<comment type="caution">
    <text evidence="1">The sequence shown here is derived from an EMBL/GenBank/DDBJ whole genome shotgun (WGS) entry which is preliminary data.</text>
</comment>
<sequence length="121" mass="14269">MARRKKQAEGLGDTVEQVLEVTGIAKVAKWVMGEDCGCEERKQKLNELFPYNKPECLLEDEYEFLTWWFSETRNQMRPSEQLRILEIYNRTFHKNMQPTSCGSCLRDVLQKLKTLTDEYGK</sequence>
<evidence type="ECO:0000313" key="2">
    <source>
        <dbReference type="Proteomes" id="UP000713222"/>
    </source>
</evidence>
<name>A0A964UYH6_9PROT</name>
<dbReference type="AlphaFoldDB" id="A0A964UYH6"/>
<dbReference type="EMBL" id="RGET01000048">
    <property type="protein sequence ID" value="NBN88103.1"/>
    <property type="molecule type" value="Genomic_DNA"/>
</dbReference>
<accession>A0A964UYH6</accession>
<organism evidence="1 2">
    <name type="scientific">Candidatus Fonsibacter lacus</name>
    <dbReference type="NCBI Taxonomy" id="2576439"/>
    <lineage>
        <taxon>Bacteria</taxon>
        <taxon>Pseudomonadati</taxon>
        <taxon>Pseudomonadota</taxon>
        <taxon>Alphaproteobacteria</taxon>
        <taxon>Candidatus Pelagibacterales</taxon>
        <taxon>Candidatus Pelagibacterales incertae sedis</taxon>
        <taxon>Candidatus Fonsibacter</taxon>
    </lineage>
</organism>
<dbReference type="Proteomes" id="UP000713222">
    <property type="component" value="Unassembled WGS sequence"/>
</dbReference>
<protein>
    <submittedName>
        <fullName evidence="1">Uncharacterized protein</fullName>
    </submittedName>
</protein>